<keyword evidence="1" id="KW-0812">Transmembrane</keyword>
<organism evidence="2 3">
    <name type="scientific">Salinithrix halophila</name>
    <dbReference type="NCBI Taxonomy" id="1485204"/>
    <lineage>
        <taxon>Bacteria</taxon>
        <taxon>Bacillati</taxon>
        <taxon>Bacillota</taxon>
        <taxon>Bacilli</taxon>
        <taxon>Bacillales</taxon>
        <taxon>Thermoactinomycetaceae</taxon>
        <taxon>Salinithrix</taxon>
    </lineage>
</organism>
<feature type="transmembrane region" description="Helical" evidence="1">
    <location>
        <begin position="145"/>
        <end position="168"/>
    </location>
</feature>
<accession>A0ABV8JH10</accession>
<dbReference type="EMBL" id="JBHSAP010000015">
    <property type="protein sequence ID" value="MFC4077675.1"/>
    <property type="molecule type" value="Genomic_DNA"/>
</dbReference>
<feature type="transmembrane region" description="Helical" evidence="1">
    <location>
        <begin position="18"/>
        <end position="39"/>
    </location>
</feature>
<gene>
    <name evidence="2" type="ORF">ACFOUO_12785</name>
</gene>
<evidence type="ECO:0000313" key="2">
    <source>
        <dbReference type="EMBL" id="MFC4077675.1"/>
    </source>
</evidence>
<comment type="caution">
    <text evidence="2">The sequence shown here is derived from an EMBL/GenBank/DDBJ whole genome shotgun (WGS) entry which is preliminary data.</text>
</comment>
<keyword evidence="3" id="KW-1185">Reference proteome</keyword>
<keyword evidence="1" id="KW-0472">Membrane</keyword>
<feature type="transmembrane region" description="Helical" evidence="1">
    <location>
        <begin position="59"/>
        <end position="85"/>
    </location>
</feature>
<dbReference type="Proteomes" id="UP001595843">
    <property type="component" value="Unassembled WGS sequence"/>
</dbReference>
<evidence type="ECO:0000313" key="3">
    <source>
        <dbReference type="Proteomes" id="UP001595843"/>
    </source>
</evidence>
<protein>
    <submittedName>
        <fullName evidence="2">Uncharacterized protein</fullName>
    </submittedName>
</protein>
<feature type="transmembrane region" description="Helical" evidence="1">
    <location>
        <begin position="180"/>
        <end position="198"/>
    </location>
</feature>
<sequence length="230" mass="26361">MKERGRGALSGLFHWVPWLGRAAAITNLMAVMTLVYFMVRSEYGPIGVRMRSILANEAVFHWSWGVKILSAVMMTGVFLVLVWMLEAQYRSILQMALMIWIIGAAGWILQDLMQMWVMPTLSRMFLAVPTAGLADYILMWERLLFRLGGVFSCTCYAISGLIYTAIMFRSDHIPSGMARYSFVVWCFVLLTAVSVRWLEGMMPWLTAFALLMLVPWFWRLGQWLPRPAPS</sequence>
<feature type="transmembrane region" description="Helical" evidence="1">
    <location>
        <begin position="204"/>
        <end position="221"/>
    </location>
</feature>
<feature type="transmembrane region" description="Helical" evidence="1">
    <location>
        <begin position="91"/>
        <end position="109"/>
    </location>
</feature>
<keyword evidence="1" id="KW-1133">Transmembrane helix</keyword>
<proteinExistence type="predicted"/>
<name>A0ABV8JH10_9BACL</name>
<evidence type="ECO:0000256" key="1">
    <source>
        <dbReference type="SAM" id="Phobius"/>
    </source>
</evidence>
<dbReference type="RefSeq" id="WP_380705480.1">
    <property type="nucleotide sequence ID" value="NZ_JBHSAP010000015.1"/>
</dbReference>
<reference evidence="3" key="1">
    <citation type="journal article" date="2019" name="Int. J. Syst. Evol. Microbiol.">
        <title>The Global Catalogue of Microorganisms (GCM) 10K type strain sequencing project: providing services to taxonomists for standard genome sequencing and annotation.</title>
        <authorList>
            <consortium name="The Broad Institute Genomics Platform"/>
            <consortium name="The Broad Institute Genome Sequencing Center for Infectious Disease"/>
            <person name="Wu L."/>
            <person name="Ma J."/>
        </authorList>
    </citation>
    <scope>NUCLEOTIDE SEQUENCE [LARGE SCALE GENOMIC DNA]</scope>
    <source>
        <strain evidence="3">IBRC-M 10813</strain>
    </source>
</reference>